<keyword evidence="2" id="KW-1185">Reference proteome</keyword>
<accession>A0A9Q3CS58</accession>
<gene>
    <name evidence="1" type="ORF">O181_027850</name>
</gene>
<reference evidence="1" key="1">
    <citation type="submission" date="2021-03" db="EMBL/GenBank/DDBJ databases">
        <title>Draft genome sequence of rust myrtle Austropuccinia psidii MF-1, a brazilian biotype.</title>
        <authorList>
            <person name="Quecine M.C."/>
            <person name="Pachon D.M.R."/>
            <person name="Bonatelli M.L."/>
            <person name="Correr F.H."/>
            <person name="Franceschini L.M."/>
            <person name="Leite T.F."/>
            <person name="Margarido G.R.A."/>
            <person name="Almeida C.A."/>
            <person name="Ferrarezi J.A."/>
            <person name="Labate C.A."/>
        </authorList>
    </citation>
    <scope>NUCLEOTIDE SEQUENCE</scope>
    <source>
        <strain evidence="1">MF-1</strain>
    </source>
</reference>
<dbReference type="Proteomes" id="UP000765509">
    <property type="component" value="Unassembled WGS sequence"/>
</dbReference>
<evidence type="ECO:0000313" key="1">
    <source>
        <dbReference type="EMBL" id="MBW0488135.1"/>
    </source>
</evidence>
<dbReference type="AlphaFoldDB" id="A0A9Q3CS58"/>
<dbReference type="EMBL" id="AVOT02009456">
    <property type="protein sequence ID" value="MBW0488135.1"/>
    <property type="molecule type" value="Genomic_DNA"/>
</dbReference>
<protein>
    <submittedName>
        <fullName evidence="1">Uncharacterized protein</fullName>
    </submittedName>
</protein>
<sequence length="153" mass="16876">MGLGASGPWTTPFDYGVWGLNGRFGPFRPPTASMLHGPWAVGPISPLLAQRGQVGKTSSPDSRWVSNHNRAYLSLFWPKAQEAQNDQKPKFAIIDNLTEDYNHVLWKGPAAQKSFNKGLPLAQSNGFKPAGTNCGAYKVSYTIMHHFFSGIKW</sequence>
<name>A0A9Q3CS58_9BASI</name>
<organism evidence="1 2">
    <name type="scientific">Austropuccinia psidii MF-1</name>
    <dbReference type="NCBI Taxonomy" id="1389203"/>
    <lineage>
        <taxon>Eukaryota</taxon>
        <taxon>Fungi</taxon>
        <taxon>Dikarya</taxon>
        <taxon>Basidiomycota</taxon>
        <taxon>Pucciniomycotina</taxon>
        <taxon>Pucciniomycetes</taxon>
        <taxon>Pucciniales</taxon>
        <taxon>Sphaerophragmiaceae</taxon>
        <taxon>Austropuccinia</taxon>
    </lineage>
</organism>
<comment type="caution">
    <text evidence="1">The sequence shown here is derived from an EMBL/GenBank/DDBJ whole genome shotgun (WGS) entry which is preliminary data.</text>
</comment>
<evidence type="ECO:0000313" key="2">
    <source>
        <dbReference type="Proteomes" id="UP000765509"/>
    </source>
</evidence>
<proteinExistence type="predicted"/>